<feature type="non-terminal residue" evidence="1">
    <location>
        <position position="130"/>
    </location>
</feature>
<organism evidence="1 2">
    <name type="scientific">Funneliformis geosporum</name>
    <dbReference type="NCBI Taxonomy" id="1117311"/>
    <lineage>
        <taxon>Eukaryota</taxon>
        <taxon>Fungi</taxon>
        <taxon>Fungi incertae sedis</taxon>
        <taxon>Mucoromycota</taxon>
        <taxon>Glomeromycotina</taxon>
        <taxon>Glomeromycetes</taxon>
        <taxon>Glomerales</taxon>
        <taxon>Glomeraceae</taxon>
        <taxon>Funneliformis</taxon>
    </lineage>
</organism>
<reference evidence="1" key="1">
    <citation type="submission" date="2022-08" db="EMBL/GenBank/DDBJ databases">
        <authorList>
            <person name="Kallberg Y."/>
            <person name="Tangrot J."/>
            <person name="Rosling A."/>
        </authorList>
    </citation>
    <scope>NUCLEOTIDE SEQUENCE</scope>
    <source>
        <strain evidence="1">Wild A</strain>
    </source>
</reference>
<dbReference type="Proteomes" id="UP001153678">
    <property type="component" value="Unassembled WGS sequence"/>
</dbReference>
<evidence type="ECO:0000313" key="1">
    <source>
        <dbReference type="EMBL" id="CAI2198255.1"/>
    </source>
</evidence>
<evidence type="ECO:0000313" key="2">
    <source>
        <dbReference type="Proteomes" id="UP001153678"/>
    </source>
</evidence>
<dbReference type="AlphaFoldDB" id="A0A9W4TAB4"/>
<dbReference type="OrthoDB" id="2426996at2759"/>
<comment type="caution">
    <text evidence="1">The sequence shown here is derived from an EMBL/GenBank/DDBJ whole genome shotgun (WGS) entry which is preliminary data.</text>
</comment>
<accession>A0A9W4TAB4</accession>
<sequence>MAGIPHPWFDWGNSIPDFLAQLRQDLHNRGIDPAGAGANGRAQAKGYLRSCMRGRTLEWFDEEITTKTNWELTNLTDGTGQANLVAVNGRTALQIGADGLNEALGQPGNAIVKLRAVEDPWNEDWRIAGG</sequence>
<dbReference type="EMBL" id="CAMKVN010018185">
    <property type="protein sequence ID" value="CAI2198255.1"/>
    <property type="molecule type" value="Genomic_DNA"/>
</dbReference>
<gene>
    <name evidence="1" type="ORF">FWILDA_LOCUS18481</name>
</gene>
<name>A0A9W4TAB4_9GLOM</name>
<protein>
    <submittedName>
        <fullName evidence="1">20016_t:CDS:1</fullName>
    </submittedName>
</protein>
<proteinExistence type="predicted"/>
<keyword evidence="2" id="KW-1185">Reference proteome</keyword>